<dbReference type="EC" id="3.1.4.-" evidence="1"/>
<dbReference type="InterPro" id="IPR029052">
    <property type="entry name" value="Metallo-depent_PP-like"/>
</dbReference>
<dbReference type="SUPFAM" id="SSF56300">
    <property type="entry name" value="Metallo-dependent phosphatases"/>
    <property type="match status" value="1"/>
</dbReference>
<evidence type="ECO:0000313" key="4">
    <source>
        <dbReference type="Proteomes" id="UP001056766"/>
    </source>
</evidence>
<evidence type="ECO:0000313" key="3">
    <source>
        <dbReference type="EMBL" id="MCM1987705.1"/>
    </source>
</evidence>
<name>A0A9E4ZGY4_9EURY</name>
<reference evidence="3" key="1">
    <citation type="journal article" date="2021" name="mSystems">
        <title>Bacteria and Archaea Synergistically Convert Glycine Betaine to Biogenic Methane in the Formosa Cold Seep of the South China Sea.</title>
        <authorList>
            <person name="Li L."/>
            <person name="Zhang W."/>
            <person name="Zhang S."/>
            <person name="Song L."/>
            <person name="Sun Q."/>
            <person name="Zhang H."/>
            <person name="Xiang H."/>
            <person name="Dong X."/>
        </authorList>
    </citation>
    <scope>NUCLEOTIDE SEQUENCE</scope>
    <source>
        <strain evidence="3">LLY</strain>
    </source>
</reference>
<dbReference type="GO" id="GO:0016791">
    <property type="term" value="F:phosphatase activity"/>
    <property type="evidence" value="ECO:0007669"/>
    <property type="project" value="TreeGrafter"/>
</dbReference>
<comment type="caution">
    <text evidence="3">The sequence shown here is derived from an EMBL/GenBank/DDBJ whole genome shotgun (WGS) entry which is preliminary data.</text>
</comment>
<reference evidence="3" key="2">
    <citation type="submission" date="2021-04" db="EMBL/GenBank/DDBJ databases">
        <authorList>
            <person name="Dong X."/>
        </authorList>
    </citation>
    <scope>NUCLEOTIDE SEQUENCE</scope>
    <source>
        <strain evidence="3">LLY</strain>
    </source>
</reference>
<sequence>MKFLIISDIHGNKDALDAVLSVPHDEVICLGDLVDYGPDPSECIELLKNENIATIKGNHDNAVASKVDCGCGYKYKHLSIATREYTWGQLSIDHMDYLRGLPLYIEKRFGKKKIHFAHGSLRSMYEYIKPDTPEADVLEMIEGVDADLIIIGHSHIPFIRHVGDVAIINPGSVGQPRDGDVRASCAVFDTQTQSVQMIRCEYDLDLVCQRIVENMPHADELVDILKRGY</sequence>
<gene>
    <name evidence="3" type="ORF">KDK67_12055</name>
</gene>
<protein>
    <recommendedName>
        <fullName evidence="1">Phosphoesterase</fullName>
        <ecNumber evidence="1">3.1.4.-</ecNumber>
    </recommendedName>
</protein>
<keyword evidence="4" id="KW-1185">Reference proteome</keyword>
<dbReference type="GO" id="GO:0005737">
    <property type="term" value="C:cytoplasm"/>
    <property type="evidence" value="ECO:0007669"/>
    <property type="project" value="TreeGrafter"/>
</dbReference>
<proteinExistence type="inferred from homology"/>
<dbReference type="Pfam" id="PF12850">
    <property type="entry name" value="Metallophos_2"/>
    <property type="match status" value="1"/>
</dbReference>
<dbReference type="Gene3D" id="3.60.21.10">
    <property type="match status" value="1"/>
</dbReference>
<dbReference type="InterPro" id="IPR000979">
    <property type="entry name" value="Phosphodiesterase_MJ0936/Vps29"/>
</dbReference>
<dbReference type="PANTHER" id="PTHR42850">
    <property type="entry name" value="METALLOPHOSPHOESTERASE"/>
    <property type="match status" value="1"/>
</dbReference>
<dbReference type="GO" id="GO:0046872">
    <property type="term" value="F:metal ion binding"/>
    <property type="evidence" value="ECO:0007669"/>
    <property type="project" value="UniProtKB-KW"/>
</dbReference>
<dbReference type="AlphaFoldDB" id="A0A9E4ZGY4"/>
<dbReference type="PANTHER" id="PTHR42850:SF2">
    <property type="entry name" value="BLL5683 PROTEIN"/>
    <property type="match status" value="1"/>
</dbReference>
<dbReference type="NCBIfam" id="TIGR00040">
    <property type="entry name" value="yfcE"/>
    <property type="match status" value="1"/>
</dbReference>
<dbReference type="PIRSF" id="PIRSF000883">
    <property type="entry name" value="Pesterase_MJ0912"/>
    <property type="match status" value="1"/>
</dbReference>
<feature type="domain" description="Calcineurin-like phosphoesterase" evidence="2">
    <location>
        <begin position="1"/>
        <end position="192"/>
    </location>
</feature>
<keyword evidence="1" id="KW-0479">Metal-binding</keyword>
<dbReference type="InterPro" id="IPR024654">
    <property type="entry name" value="Calcineurin-like_PHP_lpxH"/>
</dbReference>
<dbReference type="RefSeq" id="WP_250869047.1">
    <property type="nucleotide sequence ID" value="NZ_JAGSOI010000065.1"/>
</dbReference>
<organism evidence="3 4">
    <name type="scientific">Methanococcoides seepicolus</name>
    <dbReference type="NCBI Taxonomy" id="2828780"/>
    <lineage>
        <taxon>Archaea</taxon>
        <taxon>Methanobacteriati</taxon>
        <taxon>Methanobacteriota</taxon>
        <taxon>Stenosarchaea group</taxon>
        <taxon>Methanomicrobia</taxon>
        <taxon>Methanosarcinales</taxon>
        <taxon>Methanosarcinaceae</taxon>
        <taxon>Methanococcoides</taxon>
    </lineage>
</organism>
<accession>A0A9E4ZGY4</accession>
<dbReference type="InterPro" id="IPR050126">
    <property type="entry name" value="Ap4A_hydrolase"/>
</dbReference>
<comment type="cofactor">
    <cofactor evidence="1">
        <name>a divalent metal cation</name>
        <dbReference type="ChEBI" id="CHEBI:60240"/>
    </cofactor>
</comment>
<comment type="similarity">
    <text evidence="1">Belongs to the metallophosphoesterase superfamily. YfcE family.</text>
</comment>
<dbReference type="EMBL" id="JAGSOI010000065">
    <property type="protein sequence ID" value="MCM1987705.1"/>
    <property type="molecule type" value="Genomic_DNA"/>
</dbReference>
<dbReference type="InterPro" id="IPR011152">
    <property type="entry name" value="Pesterase_MJ0912"/>
</dbReference>
<dbReference type="Proteomes" id="UP001056766">
    <property type="component" value="Unassembled WGS sequence"/>
</dbReference>
<evidence type="ECO:0000256" key="1">
    <source>
        <dbReference type="RuleBase" id="RU362039"/>
    </source>
</evidence>
<evidence type="ECO:0000259" key="2">
    <source>
        <dbReference type="Pfam" id="PF12850"/>
    </source>
</evidence>